<reference evidence="1" key="2">
    <citation type="submission" date="2022-01" db="EMBL/GenBank/DDBJ databases">
        <authorList>
            <person name="Yamashiro T."/>
            <person name="Shiraishi A."/>
            <person name="Satake H."/>
            <person name="Nakayama K."/>
        </authorList>
    </citation>
    <scope>NUCLEOTIDE SEQUENCE</scope>
</reference>
<evidence type="ECO:0000313" key="1">
    <source>
        <dbReference type="EMBL" id="GJT40461.1"/>
    </source>
</evidence>
<dbReference type="Proteomes" id="UP001151760">
    <property type="component" value="Unassembled WGS sequence"/>
</dbReference>
<keyword evidence="2" id="KW-1185">Reference proteome</keyword>
<name>A0ABQ5DMP6_9ASTR</name>
<protein>
    <submittedName>
        <fullName evidence="1">Uncharacterized protein</fullName>
    </submittedName>
</protein>
<comment type="caution">
    <text evidence="1">The sequence shown here is derived from an EMBL/GenBank/DDBJ whole genome shotgun (WGS) entry which is preliminary data.</text>
</comment>
<sequence length="109" mass="12514">MAMKDSWMDNDRSKLVLIYEIMDYIIAKYEEANWKIDDSWSDSILNNIWNKFHAAPKVLEVAAPEVPEVAKVMAPNPSSDAVRMIGDDVKMWRWRLTIIVDGGVKASEE</sequence>
<proteinExistence type="predicted"/>
<accession>A0ABQ5DMP6</accession>
<evidence type="ECO:0000313" key="2">
    <source>
        <dbReference type="Proteomes" id="UP001151760"/>
    </source>
</evidence>
<gene>
    <name evidence="1" type="ORF">Tco_0940326</name>
</gene>
<reference evidence="1" key="1">
    <citation type="journal article" date="2022" name="Int. J. Mol. Sci.">
        <title>Draft Genome of Tanacetum Coccineum: Genomic Comparison of Closely Related Tanacetum-Family Plants.</title>
        <authorList>
            <person name="Yamashiro T."/>
            <person name="Shiraishi A."/>
            <person name="Nakayama K."/>
            <person name="Satake H."/>
        </authorList>
    </citation>
    <scope>NUCLEOTIDE SEQUENCE</scope>
</reference>
<organism evidence="1 2">
    <name type="scientific">Tanacetum coccineum</name>
    <dbReference type="NCBI Taxonomy" id="301880"/>
    <lineage>
        <taxon>Eukaryota</taxon>
        <taxon>Viridiplantae</taxon>
        <taxon>Streptophyta</taxon>
        <taxon>Embryophyta</taxon>
        <taxon>Tracheophyta</taxon>
        <taxon>Spermatophyta</taxon>
        <taxon>Magnoliopsida</taxon>
        <taxon>eudicotyledons</taxon>
        <taxon>Gunneridae</taxon>
        <taxon>Pentapetalae</taxon>
        <taxon>asterids</taxon>
        <taxon>campanulids</taxon>
        <taxon>Asterales</taxon>
        <taxon>Asteraceae</taxon>
        <taxon>Asteroideae</taxon>
        <taxon>Anthemideae</taxon>
        <taxon>Anthemidinae</taxon>
        <taxon>Tanacetum</taxon>
    </lineage>
</organism>
<dbReference type="EMBL" id="BQNB010015475">
    <property type="protein sequence ID" value="GJT40461.1"/>
    <property type="molecule type" value="Genomic_DNA"/>
</dbReference>